<accession>A0ACC5UBV0</accession>
<protein>
    <submittedName>
        <fullName evidence="1">Uncharacterized protein</fullName>
    </submittedName>
</protein>
<sequence length="79" mass="8781">MKIYIIVFGIIGLLIGIYFPIVGVLFKVAETQGMCLNGCDISFWDNANKFDIALTFLMGIVGGLLGCLFGFFVYKIFKK</sequence>
<evidence type="ECO:0000313" key="2">
    <source>
        <dbReference type="Proteomes" id="UP001647509"/>
    </source>
</evidence>
<organism evidence="1 2">
    <name type="scientific">Pseudotamlana agarivorans</name>
    <dbReference type="NCBI Taxonomy" id="481183"/>
    <lineage>
        <taxon>Bacteria</taxon>
        <taxon>Pseudomonadati</taxon>
        <taxon>Bacteroidota</taxon>
        <taxon>Flavobacteriia</taxon>
        <taxon>Flavobacteriales</taxon>
        <taxon>Flavobacteriaceae</taxon>
        <taxon>Pseudotamlana</taxon>
    </lineage>
</organism>
<reference evidence="1" key="1">
    <citation type="submission" date="2021-05" db="EMBL/GenBank/DDBJ databases">
        <title>Draft genomes of bacteria isolated from model marine particles.</title>
        <authorList>
            <person name="Datta M.S."/>
            <person name="Schwartzman J.A."/>
            <person name="Enke T.N."/>
            <person name="Saavedra J."/>
            <person name="Cermak N."/>
            <person name="Cordero O.X."/>
        </authorList>
    </citation>
    <scope>NUCLEOTIDE SEQUENCE</scope>
    <source>
        <strain evidence="1">I2M19</strain>
    </source>
</reference>
<proteinExistence type="predicted"/>
<dbReference type="EMBL" id="JAHKPD010000021">
    <property type="protein sequence ID" value="MBU2951828.1"/>
    <property type="molecule type" value="Genomic_DNA"/>
</dbReference>
<comment type="caution">
    <text evidence="1">The sequence shown here is derived from an EMBL/GenBank/DDBJ whole genome shotgun (WGS) entry which is preliminary data.</text>
</comment>
<name>A0ACC5UBV0_9FLAO</name>
<dbReference type="Proteomes" id="UP001647509">
    <property type="component" value="Unassembled WGS sequence"/>
</dbReference>
<evidence type="ECO:0000313" key="1">
    <source>
        <dbReference type="EMBL" id="MBU2951828.1"/>
    </source>
</evidence>
<keyword evidence="2" id="KW-1185">Reference proteome</keyword>
<gene>
    <name evidence="1" type="ORF">KO493_14100</name>
</gene>